<dbReference type="Proteomes" id="UP000290218">
    <property type="component" value="Unassembled WGS sequence"/>
</dbReference>
<evidence type="ECO:0000259" key="8">
    <source>
        <dbReference type="PROSITE" id="PS51462"/>
    </source>
</evidence>
<dbReference type="PANTHER" id="PTHR11839">
    <property type="entry name" value="UDP/ADP-SUGAR PYROPHOSPHATASE"/>
    <property type="match status" value="1"/>
</dbReference>
<dbReference type="GO" id="GO:0006753">
    <property type="term" value="P:nucleoside phosphate metabolic process"/>
    <property type="evidence" value="ECO:0007669"/>
    <property type="project" value="TreeGrafter"/>
</dbReference>
<dbReference type="GO" id="GO:0016787">
    <property type="term" value="F:hydrolase activity"/>
    <property type="evidence" value="ECO:0007669"/>
    <property type="project" value="UniProtKB-KW"/>
</dbReference>
<dbReference type="InterPro" id="IPR000086">
    <property type="entry name" value="NUDIX_hydrolase_dom"/>
</dbReference>
<evidence type="ECO:0000313" key="10">
    <source>
        <dbReference type="Proteomes" id="UP000290218"/>
    </source>
</evidence>
<dbReference type="CDD" id="cd03424">
    <property type="entry name" value="NUDIX_ADPRase_Nudt5_UGPPase_Nudt14"/>
    <property type="match status" value="1"/>
</dbReference>
<accession>A0A4Q1C6Y1</accession>
<dbReference type="OrthoDB" id="9806150at2"/>
<dbReference type="PANTHER" id="PTHR11839:SF18">
    <property type="entry name" value="NUDIX HYDROLASE DOMAIN-CONTAINING PROTEIN"/>
    <property type="match status" value="1"/>
</dbReference>
<protein>
    <recommendedName>
        <fullName evidence="4">GDP-mannose pyrophosphatase</fullName>
    </recommendedName>
    <alternativeName>
        <fullName evidence="6">GDP-mannose hydrolase</fullName>
    </alternativeName>
    <alternativeName>
        <fullName evidence="7">GDPMK</fullName>
    </alternativeName>
</protein>
<dbReference type="Pfam" id="PF00293">
    <property type="entry name" value="NUDIX"/>
    <property type="match status" value="1"/>
</dbReference>
<comment type="similarity">
    <text evidence="3">Belongs to the Nudix hydrolase family. NudK subfamily.</text>
</comment>
<proteinExistence type="inferred from homology"/>
<dbReference type="RefSeq" id="WP_129046019.1">
    <property type="nucleotide sequence ID" value="NZ_SDHX01000001.1"/>
</dbReference>
<sequence>MNNPGPPLRWQKLREEPHATTRIFDVVKAIYRHPKRAKEQDFFVINPPDWVNVVALTPDGHLVLVRQFRYGINDFSLEIPGGVIDAGEDPIAAGVRELREESGYVGTGARLLGSIHPNPAMQSNRCHLVLVEGAGRAAALEWDPDEEFDILTKPVDEVFTLAAAGGITHAMVLNALLLFQPHWQTLRSRAV</sequence>
<comment type="caution">
    <text evidence="9">The sequence shown here is derived from an EMBL/GenBank/DDBJ whole genome shotgun (WGS) entry which is preliminary data.</text>
</comment>
<dbReference type="PROSITE" id="PS51462">
    <property type="entry name" value="NUDIX"/>
    <property type="match status" value="1"/>
</dbReference>
<keyword evidence="5 9" id="KW-0378">Hydrolase</keyword>
<dbReference type="InterPro" id="IPR015797">
    <property type="entry name" value="NUDIX_hydrolase-like_dom_sf"/>
</dbReference>
<dbReference type="SUPFAM" id="SSF55811">
    <property type="entry name" value="Nudix"/>
    <property type="match status" value="1"/>
</dbReference>
<comment type="cofactor">
    <cofactor evidence="2">
        <name>Mg(2+)</name>
        <dbReference type="ChEBI" id="CHEBI:18420"/>
    </cofactor>
</comment>
<keyword evidence="10" id="KW-1185">Reference proteome</keyword>
<name>A0A4Q1C6Y1_9BACT</name>
<evidence type="ECO:0000256" key="1">
    <source>
        <dbReference type="ARBA" id="ARBA00000847"/>
    </source>
</evidence>
<dbReference type="GO" id="GO:0019693">
    <property type="term" value="P:ribose phosphate metabolic process"/>
    <property type="evidence" value="ECO:0007669"/>
    <property type="project" value="TreeGrafter"/>
</dbReference>
<evidence type="ECO:0000256" key="6">
    <source>
        <dbReference type="ARBA" id="ARBA00032162"/>
    </source>
</evidence>
<dbReference type="Gene3D" id="3.90.79.10">
    <property type="entry name" value="Nucleoside Triphosphate Pyrophosphohydrolase"/>
    <property type="match status" value="1"/>
</dbReference>
<evidence type="ECO:0000256" key="3">
    <source>
        <dbReference type="ARBA" id="ARBA00007275"/>
    </source>
</evidence>
<evidence type="ECO:0000256" key="2">
    <source>
        <dbReference type="ARBA" id="ARBA00001946"/>
    </source>
</evidence>
<reference evidence="9 10" key="1">
    <citation type="submission" date="2019-01" db="EMBL/GenBank/DDBJ databases">
        <title>Lacunisphaera sp. strain TWA-58.</title>
        <authorList>
            <person name="Chen W.-M."/>
        </authorList>
    </citation>
    <scope>NUCLEOTIDE SEQUENCE [LARGE SCALE GENOMIC DNA]</scope>
    <source>
        <strain evidence="9 10">TWA-58</strain>
    </source>
</reference>
<evidence type="ECO:0000256" key="7">
    <source>
        <dbReference type="ARBA" id="ARBA00032272"/>
    </source>
</evidence>
<evidence type="ECO:0000256" key="4">
    <source>
        <dbReference type="ARBA" id="ARBA00016377"/>
    </source>
</evidence>
<feature type="domain" description="Nudix hydrolase" evidence="8">
    <location>
        <begin position="46"/>
        <end position="191"/>
    </location>
</feature>
<dbReference type="EMBL" id="SDHX01000001">
    <property type="protein sequence ID" value="RXK54655.1"/>
    <property type="molecule type" value="Genomic_DNA"/>
</dbReference>
<comment type="catalytic activity">
    <reaction evidence="1">
        <text>GDP-alpha-D-mannose + H2O = alpha-D-mannose 1-phosphate + GMP + 2 H(+)</text>
        <dbReference type="Rhea" id="RHEA:27978"/>
        <dbReference type="ChEBI" id="CHEBI:15377"/>
        <dbReference type="ChEBI" id="CHEBI:15378"/>
        <dbReference type="ChEBI" id="CHEBI:57527"/>
        <dbReference type="ChEBI" id="CHEBI:58115"/>
        <dbReference type="ChEBI" id="CHEBI:58409"/>
    </reaction>
</comment>
<organism evidence="9 10">
    <name type="scientific">Oleiharenicola lentus</name>
    <dbReference type="NCBI Taxonomy" id="2508720"/>
    <lineage>
        <taxon>Bacteria</taxon>
        <taxon>Pseudomonadati</taxon>
        <taxon>Verrucomicrobiota</taxon>
        <taxon>Opitutia</taxon>
        <taxon>Opitutales</taxon>
        <taxon>Opitutaceae</taxon>
        <taxon>Oleiharenicola</taxon>
    </lineage>
</organism>
<gene>
    <name evidence="9" type="ORF">ESB00_01805</name>
</gene>
<dbReference type="AlphaFoldDB" id="A0A4Q1C6Y1"/>
<evidence type="ECO:0000313" key="9">
    <source>
        <dbReference type="EMBL" id="RXK54655.1"/>
    </source>
</evidence>
<evidence type="ECO:0000256" key="5">
    <source>
        <dbReference type="ARBA" id="ARBA00022801"/>
    </source>
</evidence>